<sequence>MGNSVCGCGRVPPPSDDVMDALFAPSPRKEYVPPSTSTMTRTLLKPTKSPASAKGNDTAPVKPKVSTKLVEVKEEEAPVPRQHAVSDPTPTHQHHPPHQHQHHHHAPPPTPKEDLGKALAISLMDEEAASSTSLERDGSATSRDDSSTSLESTASTASLGSPRAASSPDNSTHGSSHKSSKKKAKYGRANYRAGSSKGHRHHAST</sequence>
<organism evidence="2 3">
    <name type="scientific">Saprolegnia parasitica (strain CBS 223.65)</name>
    <dbReference type="NCBI Taxonomy" id="695850"/>
    <lineage>
        <taxon>Eukaryota</taxon>
        <taxon>Sar</taxon>
        <taxon>Stramenopiles</taxon>
        <taxon>Oomycota</taxon>
        <taxon>Saprolegniomycetes</taxon>
        <taxon>Saprolegniales</taxon>
        <taxon>Saprolegniaceae</taxon>
        <taxon>Saprolegnia</taxon>
    </lineage>
</organism>
<feature type="region of interest" description="Disordered" evidence="1">
    <location>
        <begin position="26"/>
        <end position="205"/>
    </location>
</feature>
<reference evidence="2 3" key="1">
    <citation type="journal article" date="2013" name="PLoS Genet.">
        <title>Distinctive expansion of potential virulence genes in the genome of the oomycete fish pathogen Saprolegnia parasitica.</title>
        <authorList>
            <person name="Jiang R.H."/>
            <person name="de Bruijn I."/>
            <person name="Haas B.J."/>
            <person name="Belmonte R."/>
            <person name="Lobach L."/>
            <person name="Christie J."/>
            <person name="van den Ackerveken G."/>
            <person name="Bottin A."/>
            <person name="Bulone V."/>
            <person name="Diaz-Moreno S.M."/>
            <person name="Dumas B."/>
            <person name="Fan L."/>
            <person name="Gaulin E."/>
            <person name="Govers F."/>
            <person name="Grenville-Briggs L.J."/>
            <person name="Horner N.R."/>
            <person name="Levin J.Z."/>
            <person name="Mammella M."/>
            <person name="Meijer H.J."/>
            <person name="Morris P."/>
            <person name="Nusbaum C."/>
            <person name="Oome S."/>
            <person name="Phillips A.J."/>
            <person name="van Rooyen D."/>
            <person name="Rzeszutek E."/>
            <person name="Saraiva M."/>
            <person name="Secombes C.J."/>
            <person name="Seidl M.F."/>
            <person name="Snel B."/>
            <person name="Stassen J.H."/>
            <person name="Sykes S."/>
            <person name="Tripathy S."/>
            <person name="van den Berg H."/>
            <person name="Vega-Arreguin J.C."/>
            <person name="Wawra S."/>
            <person name="Young S.K."/>
            <person name="Zeng Q."/>
            <person name="Dieguez-Uribeondo J."/>
            <person name="Russ C."/>
            <person name="Tyler B.M."/>
            <person name="van West P."/>
        </authorList>
    </citation>
    <scope>NUCLEOTIDE SEQUENCE [LARGE SCALE GENOMIC DNA]</scope>
    <source>
        <strain evidence="2 3">CBS 223.65</strain>
    </source>
</reference>
<evidence type="ECO:0000256" key="1">
    <source>
        <dbReference type="SAM" id="MobiDB-lite"/>
    </source>
</evidence>
<dbReference type="AlphaFoldDB" id="A0A067CBD7"/>
<evidence type="ECO:0000313" key="3">
    <source>
        <dbReference type="Proteomes" id="UP000030745"/>
    </source>
</evidence>
<feature type="compositionally biased region" description="Low complexity" evidence="1">
    <location>
        <begin position="147"/>
        <end position="161"/>
    </location>
</feature>
<dbReference type="GeneID" id="24129667"/>
<dbReference type="RefSeq" id="XP_012201568.1">
    <property type="nucleotide sequence ID" value="XM_012346178.1"/>
</dbReference>
<gene>
    <name evidence="2" type="ORF">SPRG_07392</name>
</gene>
<dbReference type="OrthoDB" id="79747at2759"/>
<feature type="compositionally biased region" description="Basic and acidic residues" evidence="1">
    <location>
        <begin position="134"/>
        <end position="146"/>
    </location>
</feature>
<evidence type="ECO:0000313" key="2">
    <source>
        <dbReference type="EMBL" id="KDO27793.1"/>
    </source>
</evidence>
<dbReference type="KEGG" id="spar:SPRG_07392"/>
<feature type="compositionally biased region" description="Basic residues" evidence="1">
    <location>
        <begin position="92"/>
        <end position="106"/>
    </location>
</feature>
<dbReference type="EMBL" id="KK583215">
    <property type="protein sequence ID" value="KDO27793.1"/>
    <property type="molecule type" value="Genomic_DNA"/>
</dbReference>
<name>A0A067CBD7_SAPPC</name>
<accession>A0A067CBD7</accession>
<feature type="compositionally biased region" description="Basic residues" evidence="1">
    <location>
        <begin position="175"/>
        <end position="186"/>
    </location>
</feature>
<proteinExistence type="predicted"/>
<protein>
    <submittedName>
        <fullName evidence="2">Uncharacterized protein</fullName>
    </submittedName>
</protein>
<dbReference type="OMA" id="GNSVCGC"/>
<dbReference type="VEuPathDB" id="FungiDB:SPRG_07392"/>
<keyword evidence="3" id="KW-1185">Reference proteome</keyword>
<dbReference type="Proteomes" id="UP000030745">
    <property type="component" value="Unassembled WGS sequence"/>
</dbReference>